<dbReference type="InterPro" id="IPR003871">
    <property type="entry name" value="RFA1B/D_OB_1st"/>
</dbReference>
<dbReference type="GO" id="GO:0003677">
    <property type="term" value="F:DNA binding"/>
    <property type="evidence" value="ECO:0007669"/>
    <property type="project" value="UniProtKB-KW"/>
</dbReference>
<reference evidence="12 13" key="1">
    <citation type="submission" date="2021-07" db="EMBL/GenBank/DDBJ databases">
        <authorList>
            <consortium name="Genoscope - CEA"/>
            <person name="William W."/>
        </authorList>
    </citation>
    <scope>NUCLEOTIDE SEQUENCE [LARGE SCALE GENOMIC DNA]</scope>
</reference>
<organism evidence="12 13">
    <name type="scientific">Brassica campestris</name>
    <name type="common">Field mustard</name>
    <dbReference type="NCBI Taxonomy" id="3711"/>
    <lineage>
        <taxon>Eukaryota</taxon>
        <taxon>Viridiplantae</taxon>
        <taxon>Streptophyta</taxon>
        <taxon>Embryophyta</taxon>
        <taxon>Tracheophyta</taxon>
        <taxon>Spermatophyta</taxon>
        <taxon>Magnoliopsida</taxon>
        <taxon>eudicotyledons</taxon>
        <taxon>Gunneridae</taxon>
        <taxon>Pentapetalae</taxon>
        <taxon>rosids</taxon>
        <taxon>malvids</taxon>
        <taxon>Brassicales</taxon>
        <taxon>Brassicaceae</taxon>
        <taxon>Brassiceae</taxon>
        <taxon>Brassica</taxon>
    </lineage>
</organism>
<dbReference type="GO" id="GO:0006629">
    <property type="term" value="P:lipid metabolic process"/>
    <property type="evidence" value="ECO:0007669"/>
    <property type="project" value="InterPro"/>
</dbReference>
<comment type="catalytic activity">
    <reaction evidence="10">
        <text>a sn-glycero-3-phosphodiester + H2O = an alcohol + sn-glycerol 3-phosphate + H(+)</text>
        <dbReference type="Rhea" id="RHEA:12969"/>
        <dbReference type="ChEBI" id="CHEBI:15377"/>
        <dbReference type="ChEBI" id="CHEBI:15378"/>
        <dbReference type="ChEBI" id="CHEBI:30879"/>
        <dbReference type="ChEBI" id="CHEBI:57597"/>
        <dbReference type="ChEBI" id="CHEBI:83408"/>
        <dbReference type="EC" id="3.1.4.46"/>
    </reaction>
</comment>
<dbReference type="CDD" id="cd04480">
    <property type="entry name" value="RPA1_DBD_A_like"/>
    <property type="match status" value="1"/>
</dbReference>
<dbReference type="Gramene" id="A02p34870.2_BraZ1">
    <property type="protein sequence ID" value="A02p34870.2_BraZ1.CDS"/>
    <property type="gene ID" value="A02g34870.2_BraZ1"/>
</dbReference>
<evidence type="ECO:0000256" key="3">
    <source>
        <dbReference type="ARBA" id="ARBA00012247"/>
    </source>
</evidence>
<evidence type="ECO:0000256" key="10">
    <source>
        <dbReference type="ARBA" id="ARBA00047512"/>
    </source>
</evidence>
<dbReference type="GO" id="GO:0008270">
    <property type="term" value="F:zinc ion binding"/>
    <property type="evidence" value="ECO:0007669"/>
    <property type="project" value="UniProtKB-KW"/>
</dbReference>
<dbReference type="PROSITE" id="PS51704">
    <property type="entry name" value="GP_PDE"/>
    <property type="match status" value="1"/>
</dbReference>
<gene>
    <name evidence="12" type="ORF">BRAPAZ1V2_A02P34870.2</name>
</gene>
<dbReference type="Gene3D" id="2.40.50.140">
    <property type="entry name" value="Nucleic acid-binding proteins"/>
    <property type="match status" value="3"/>
</dbReference>
<keyword evidence="5" id="KW-0863">Zinc-finger</keyword>
<evidence type="ECO:0000313" key="13">
    <source>
        <dbReference type="Proteomes" id="UP000694005"/>
    </source>
</evidence>
<dbReference type="AlphaFoldDB" id="A0A8D9M274"/>
<dbReference type="CDD" id="cd04481">
    <property type="entry name" value="RPA1_DBD_B_like"/>
    <property type="match status" value="1"/>
</dbReference>
<evidence type="ECO:0000256" key="8">
    <source>
        <dbReference type="ARBA" id="ARBA00022833"/>
    </source>
</evidence>
<dbReference type="GO" id="GO:0008889">
    <property type="term" value="F:glycerophosphodiester phosphodiesterase activity"/>
    <property type="evidence" value="ECO:0007669"/>
    <property type="project" value="UniProtKB-EC"/>
</dbReference>
<dbReference type="InterPro" id="IPR017946">
    <property type="entry name" value="PLC-like_Pdiesterase_TIM-brl"/>
</dbReference>
<evidence type="ECO:0000256" key="2">
    <source>
        <dbReference type="ARBA" id="ARBA00007277"/>
    </source>
</evidence>
<dbReference type="Gene3D" id="3.20.20.190">
    <property type="entry name" value="Phosphatidylinositol (PI) phosphodiesterase"/>
    <property type="match status" value="1"/>
</dbReference>
<proteinExistence type="inferred from homology"/>
<dbReference type="FunFam" id="3.20.20.190:FF:000034">
    <property type="entry name" value="Glycerophosphodiester phosphodiesterase GDPD2"/>
    <property type="match status" value="1"/>
</dbReference>
<dbReference type="SUPFAM" id="SSF50249">
    <property type="entry name" value="Nucleic acid-binding proteins"/>
    <property type="match status" value="3"/>
</dbReference>
<name>A0A8D9M274_BRACM</name>
<evidence type="ECO:0000256" key="4">
    <source>
        <dbReference type="ARBA" id="ARBA00022723"/>
    </source>
</evidence>
<dbReference type="InterPro" id="IPR012340">
    <property type="entry name" value="NA-bd_OB-fold"/>
</dbReference>
<evidence type="ECO:0000256" key="1">
    <source>
        <dbReference type="ARBA" id="ARBA00005690"/>
    </source>
</evidence>
<evidence type="ECO:0000256" key="6">
    <source>
        <dbReference type="ARBA" id="ARBA00022798"/>
    </source>
</evidence>
<comment type="similarity">
    <text evidence="1">Belongs to the replication factor A protein 1 family.</text>
</comment>
<dbReference type="CDD" id="cd04476">
    <property type="entry name" value="RPA1_DBD_C"/>
    <property type="match status" value="1"/>
</dbReference>
<dbReference type="Pfam" id="PF02721">
    <property type="entry name" value="DUF223"/>
    <property type="match status" value="1"/>
</dbReference>
<keyword evidence="8" id="KW-0862">Zinc</keyword>
<sequence>MSILATFHPLTKLRPFKNKWRVQVKCLHSWRQNTPFGDTFEMVLADQWGNKIQASCKRTHMAKVQRALPLGKWGVIENVQMNPAGGKYRTTRHPYKMAISNETVIKGSDLADDRIFLSLSNYESIGKTDTKEAVYLIDVIGRVHDLGDVLTVKAQGEDRKRVEFRLVDSQGNDLPCCLWGTYAEQIEAFIEKSDDRTFVCLIWFAKVTFFRGDVQITNAFDASRMYLNPTEPDVLELTESLSAANSQLATVEKSTGKKDGKRIQFDWNDAEIKPISEIMDATQVEICKIICTIEAIDTDWAWFYFGCDRHSKKVNKLANIDYEQMTRIDKPKFHCEICNAIVTHVSPKFKLHVVVKDATKTCSLMLLGSVAKSIVGVKADDLWDGSYGEIEDPEILPEPIRNLVGKSFCFGVSINSENVSSGSATFLVLEVCSGDKVLSIESGSEAISEMGTTFSTMSSGGVNFSHPFPHTEHSHAHCIPNMMNRKRGNVRLGIDTAKRKRSPTINEIPNLEDNHRCSKSISNQDIPLSSIYFRLLETIEGHQVLSYTIPPFQQISMLSPQTPRNLRRLVLEDLHKRSFKSIKSKGGHKRKSDCNVLKDITNISQVPNKRTPKHARTFNASTQTIEEDDELVGNDLFGVYIYTRLNKTISICPINREPKRIVQKKDKTKDIKIIKENEIHRINQEELFSSLFSKKLNIALEPMALSVSSAKFSSGVEDDKTKDEFCFPKFVVMGHRGFGMNMLQSPDEKMKSIKENSILSFNVAADFPIDFVEFDVQVTRDGYPVIFHDIFMFTQEKGVITEKRVTEMPLHEFLSYGPQKDGANVKPMFRKTKDGRIFEWKVMKDDPLCTLQDAFVKVKRSVGFNIELKFDDNTVYGEEALRKTLGNILKVVNEHAENRPIIFSSFHPDAALLIRNMQISYPVFFLTNGGCEIYKDVRRNSFDEAIKICKEGGLQGIVSEVKAILRTPNAVQRVQDSKLSLISYGQLNNAVEVIYLQYLMGVEGVIVDMVMEISEAIASISVRNKEDEEEDDGRKSMIMFGEERTKVKISKDEIAFLTKFAPKLLQQ</sequence>
<evidence type="ECO:0000256" key="7">
    <source>
        <dbReference type="ARBA" id="ARBA00022801"/>
    </source>
</evidence>
<dbReference type="InterPro" id="IPR047192">
    <property type="entry name" value="Euk_RPA1_DBD_C"/>
</dbReference>
<evidence type="ECO:0000259" key="11">
    <source>
        <dbReference type="PROSITE" id="PS51704"/>
    </source>
</evidence>
<dbReference type="GO" id="GO:0006071">
    <property type="term" value="P:glycerol metabolic process"/>
    <property type="evidence" value="ECO:0007669"/>
    <property type="project" value="UniProtKB-KW"/>
</dbReference>
<dbReference type="InterPro" id="IPR030395">
    <property type="entry name" value="GP_PDE_dom"/>
</dbReference>
<evidence type="ECO:0000256" key="9">
    <source>
        <dbReference type="ARBA" id="ARBA00023125"/>
    </source>
</evidence>
<comment type="similarity">
    <text evidence="2">Belongs to the glycerophosphoryl diester phosphodiesterase family.</text>
</comment>
<dbReference type="EMBL" id="LS974618">
    <property type="protein sequence ID" value="CAG7894535.1"/>
    <property type="molecule type" value="Genomic_DNA"/>
</dbReference>
<keyword evidence="7" id="KW-0378">Hydrolase</keyword>
<dbReference type="EC" id="3.1.4.46" evidence="3"/>
<dbReference type="SUPFAM" id="SSF51695">
    <property type="entry name" value="PLC-like phosphodiesterases"/>
    <property type="match status" value="1"/>
</dbReference>
<keyword evidence="6" id="KW-0319">Glycerol metabolism</keyword>
<dbReference type="PANTHER" id="PTHR22958">
    <property type="entry name" value="GLYCEROPHOSPHORYL DIESTER PHOSPHODIESTERASE"/>
    <property type="match status" value="1"/>
</dbReference>
<protein>
    <recommendedName>
        <fullName evidence="3">glycerophosphodiester phosphodiesterase</fullName>
        <ecNumber evidence="3">3.1.4.46</ecNumber>
    </recommendedName>
</protein>
<evidence type="ECO:0000313" key="12">
    <source>
        <dbReference type="EMBL" id="CAG7894535.1"/>
    </source>
</evidence>
<dbReference type="PANTHER" id="PTHR22958:SF37">
    <property type="entry name" value="GLYCEROPHOSPHODIESTER PHOSPHODIESTERASE"/>
    <property type="match status" value="1"/>
</dbReference>
<evidence type="ECO:0000256" key="5">
    <source>
        <dbReference type="ARBA" id="ARBA00022771"/>
    </source>
</evidence>
<accession>A0A8D9M274</accession>
<keyword evidence="9" id="KW-0238">DNA-binding</keyword>
<dbReference type="Pfam" id="PF08646">
    <property type="entry name" value="Rep_fac-A_C"/>
    <property type="match status" value="1"/>
</dbReference>
<dbReference type="Pfam" id="PF03009">
    <property type="entry name" value="GDPD"/>
    <property type="match status" value="1"/>
</dbReference>
<dbReference type="InterPro" id="IPR051578">
    <property type="entry name" value="GDPD"/>
</dbReference>
<feature type="domain" description="GP-PDE" evidence="11">
    <location>
        <begin position="730"/>
        <end position="1017"/>
    </location>
</feature>
<dbReference type="InterPro" id="IPR013955">
    <property type="entry name" value="Rep_factor-A_C"/>
</dbReference>
<dbReference type="Proteomes" id="UP000694005">
    <property type="component" value="Chromosome A02"/>
</dbReference>
<keyword evidence="4" id="KW-0479">Metal-binding</keyword>